<organism evidence="1 2">
    <name type="scientific">Bacillus pumilus</name>
    <name type="common">Bacillus mesentericus</name>
    <dbReference type="NCBI Taxonomy" id="1408"/>
    <lineage>
        <taxon>Bacteria</taxon>
        <taxon>Bacillati</taxon>
        <taxon>Bacillota</taxon>
        <taxon>Bacilli</taxon>
        <taxon>Bacillales</taxon>
        <taxon>Bacillaceae</taxon>
        <taxon>Bacillus</taxon>
    </lineage>
</organism>
<accession>A0AAD0MJK6</accession>
<evidence type="ECO:0000313" key="1">
    <source>
        <dbReference type="EMBL" id="AVM22842.1"/>
    </source>
</evidence>
<reference evidence="1 2" key="1">
    <citation type="submission" date="2018-02" db="EMBL/GenBank/DDBJ databases">
        <title>The complete genome of two Bacillus pumilus strains from Cuatro Cienegas, Coahuila, Mexico.</title>
        <authorList>
            <person name="Zarza E."/>
            <person name="Alcaraz L.D."/>
            <person name="Aguilar-Salinas B."/>
            <person name="Islas A."/>
            <person name="Olmedo-Alvarez G."/>
        </authorList>
    </citation>
    <scope>NUCLEOTIDE SEQUENCE [LARGE SCALE GENOMIC DNA]</scope>
    <source>
        <strain evidence="1 2">145</strain>
    </source>
</reference>
<dbReference type="AlphaFoldDB" id="A0AAD0MJK6"/>
<evidence type="ECO:0000313" key="2">
    <source>
        <dbReference type="Proteomes" id="UP000264960"/>
    </source>
</evidence>
<gene>
    <name evidence="1" type="ORF">C5695_02880</name>
</gene>
<name>A0AAD0MJK6_BACPU</name>
<protein>
    <submittedName>
        <fullName evidence="1">Uncharacterized protein</fullName>
    </submittedName>
</protein>
<proteinExistence type="predicted"/>
<sequence>MCCPPLDLERFYLRIIRNMKEEKKIGLLHLYLSTKKSLFKKDKTFSEKCIDPFLSSVVYFYSSLMT</sequence>
<dbReference type="EMBL" id="CP027116">
    <property type="protein sequence ID" value="AVM22842.1"/>
    <property type="molecule type" value="Genomic_DNA"/>
</dbReference>
<dbReference type="Proteomes" id="UP000264960">
    <property type="component" value="Chromosome"/>
</dbReference>